<dbReference type="PANTHER" id="PTHR12526">
    <property type="entry name" value="GLYCOSYLTRANSFERASE"/>
    <property type="match status" value="1"/>
</dbReference>
<name>A0ABT1XE75_9BURK</name>
<dbReference type="InterPro" id="IPR001296">
    <property type="entry name" value="Glyco_trans_1"/>
</dbReference>
<organism evidence="2 3">
    <name type="scientific">Limnobacter parvus</name>
    <dbReference type="NCBI Taxonomy" id="2939690"/>
    <lineage>
        <taxon>Bacteria</taxon>
        <taxon>Pseudomonadati</taxon>
        <taxon>Pseudomonadota</taxon>
        <taxon>Betaproteobacteria</taxon>
        <taxon>Burkholderiales</taxon>
        <taxon>Burkholderiaceae</taxon>
        <taxon>Limnobacter</taxon>
    </lineage>
</organism>
<dbReference type="Pfam" id="PF00534">
    <property type="entry name" value="Glycos_transf_1"/>
    <property type="match status" value="1"/>
</dbReference>
<comment type="caution">
    <text evidence="2">The sequence shown here is derived from an EMBL/GenBank/DDBJ whole genome shotgun (WGS) entry which is preliminary data.</text>
</comment>
<reference evidence="2" key="1">
    <citation type="submission" date="2022-07" db="EMBL/GenBank/DDBJ databases">
        <authorList>
            <person name="Xamxidin M."/>
        </authorList>
    </citation>
    <scope>NUCLEOTIDE SEQUENCE</scope>
    <source>
        <strain evidence="2">YS8-69</strain>
    </source>
</reference>
<dbReference type="SUPFAM" id="SSF53756">
    <property type="entry name" value="UDP-Glycosyltransferase/glycogen phosphorylase"/>
    <property type="match status" value="1"/>
</dbReference>
<dbReference type="Gene3D" id="3.40.50.2000">
    <property type="entry name" value="Glycogen Phosphorylase B"/>
    <property type="match status" value="2"/>
</dbReference>
<dbReference type="Proteomes" id="UP001165267">
    <property type="component" value="Unassembled WGS sequence"/>
</dbReference>
<dbReference type="EMBL" id="JANKHG010000001">
    <property type="protein sequence ID" value="MCR2745216.1"/>
    <property type="molecule type" value="Genomic_DNA"/>
</dbReference>
<dbReference type="PANTHER" id="PTHR12526:SF630">
    <property type="entry name" value="GLYCOSYLTRANSFERASE"/>
    <property type="match status" value="1"/>
</dbReference>
<feature type="domain" description="Glycosyl transferase family 1" evidence="1">
    <location>
        <begin position="176"/>
        <end position="300"/>
    </location>
</feature>
<keyword evidence="3" id="KW-1185">Reference proteome</keyword>
<proteinExistence type="predicted"/>
<accession>A0ABT1XE75</accession>
<evidence type="ECO:0000259" key="1">
    <source>
        <dbReference type="Pfam" id="PF00534"/>
    </source>
</evidence>
<evidence type="ECO:0000313" key="2">
    <source>
        <dbReference type="EMBL" id="MCR2745216.1"/>
    </source>
</evidence>
<evidence type="ECO:0000313" key="3">
    <source>
        <dbReference type="Proteomes" id="UP001165267"/>
    </source>
</evidence>
<dbReference type="RefSeq" id="WP_257510466.1">
    <property type="nucleotide sequence ID" value="NZ_JANKHG010000001.1"/>
</dbReference>
<gene>
    <name evidence="2" type="ORF">NSP04_00975</name>
</gene>
<sequence length="349" mass="40439">MFNMIYADHKDIDFEVIYYAETEPNRQWVYLKRENAYPHRFMKSLYYENFGFSSYFSYRSFFEKINCECLILGGSWTHLNNWILACRAKISGTRVIFWSESHAKSIARKNYIIRIMRKCFYKIFDGYLCPNHEAICYIKNNLGIDSPIYYFPNTIDERQYARNIEGRCISIDPMVKFVTVARLEHFKGVVELIKEFNNINKKNNWHLTIVGDGSLRNNVKQIISDLKLGDKIELVAHVDPKDMPQIYKEAHVFLLNTFRDPSPLSLVEAAFCGLMLGTTKFCGNSALLVTEKNGFIAKDDGGILSRDLELILEMPIDKIKSKGCLSIELAKSHCSIEIVADVLRKLNKL</sequence>
<protein>
    <submittedName>
        <fullName evidence="2">Glycosyltransferase family 4 protein</fullName>
    </submittedName>
</protein>
<dbReference type="CDD" id="cd03801">
    <property type="entry name" value="GT4_PimA-like"/>
    <property type="match status" value="1"/>
</dbReference>